<dbReference type="InterPro" id="IPR032675">
    <property type="entry name" value="LRR_dom_sf"/>
</dbReference>
<dbReference type="Proteomes" id="UP001497392">
    <property type="component" value="Unassembled WGS sequence"/>
</dbReference>
<evidence type="ECO:0000256" key="1">
    <source>
        <dbReference type="ARBA" id="ARBA00004123"/>
    </source>
</evidence>
<dbReference type="SUPFAM" id="SSF52047">
    <property type="entry name" value="RNI-like"/>
    <property type="match status" value="1"/>
</dbReference>
<gene>
    <name evidence="7" type="primary">g11435</name>
    <name evidence="7" type="ORF">VP750_LOCUS10232</name>
</gene>
<dbReference type="EMBL" id="CAXHTA020000018">
    <property type="protein sequence ID" value="CAL5228326.1"/>
    <property type="molecule type" value="Genomic_DNA"/>
</dbReference>
<evidence type="ECO:0000256" key="2">
    <source>
        <dbReference type="ARBA" id="ARBA00004430"/>
    </source>
</evidence>
<dbReference type="Gene3D" id="3.10.20.90">
    <property type="entry name" value="Phosphatidylinositol 3-kinase Catalytic Subunit, Chain A, domain 1"/>
    <property type="match status" value="1"/>
</dbReference>
<proteinExistence type="inferred from homology"/>
<dbReference type="SMART" id="SM00369">
    <property type="entry name" value="LRR_TYP"/>
    <property type="match status" value="3"/>
</dbReference>
<comment type="caution">
    <text evidence="7">The sequence shown here is derived from an EMBL/GenBank/DDBJ whole genome shotgun (WGS) entry which is preliminary data.</text>
</comment>
<dbReference type="InterPro" id="IPR003591">
    <property type="entry name" value="Leu-rich_rpt_typical-subtyp"/>
</dbReference>
<sequence>MDLADNLLPSWSEAARLAQELPELASLDLSLNLMAWPPAKPAPDAVTPFMRLETLVLNQCCLSWQDVCRLEPWLPALTALHLCGNGMSVFDGPVHLAGAFSRLQALVLDDNSVADWRSLRPLHSLSSLTCLSLSDNRIEAIPAEELSQEVFPNLATLWLGSNCIHSWRSVEALSALPALQELRLSGNPVMEGPRGEARSEVIARLGGLTTVNATPVTAYERKDSELQYLRSVLGQLNSMSATAAEELQQKNPRLQQLQAKYGDTGASSSAPSQGVSLSSSMVQLRLTCLREDEQPATLTKRFPRSMQFRKLSQLCERLFKLPSLPAVHSVKDPEGSLMQCSAAEGATLADLDVLDGSEIILAMVEDVQPRNCISSTMDTRNIPNSTVDEEKLHQQLKHMELLTRAAEVDSSDALMA</sequence>
<reference evidence="7 8" key="1">
    <citation type="submission" date="2024-06" db="EMBL/GenBank/DDBJ databases">
        <authorList>
            <person name="Kraege A."/>
            <person name="Thomma B."/>
        </authorList>
    </citation>
    <scope>NUCLEOTIDE SEQUENCE [LARGE SCALE GENOMIC DNA]</scope>
</reference>
<comment type="similarity">
    <text evidence="6">Belongs to the U2 small nuclear ribonucleoprotein A family.</text>
</comment>
<comment type="subcellular location">
    <subcellularLocation>
        <location evidence="2">Cytoplasm</location>
        <location evidence="2">Cytoskeleton</location>
        <location evidence="2">Cilium axoneme</location>
    </subcellularLocation>
    <subcellularLocation>
        <location evidence="1">Nucleus</location>
    </subcellularLocation>
</comment>
<accession>A0ABP1GC36</accession>
<evidence type="ECO:0000256" key="6">
    <source>
        <dbReference type="ARBA" id="ARBA00024196"/>
    </source>
</evidence>
<evidence type="ECO:0000256" key="3">
    <source>
        <dbReference type="ARBA" id="ARBA00022614"/>
    </source>
</evidence>
<dbReference type="PANTHER" id="PTHR10552:SF6">
    <property type="entry name" value="U2 SMALL NUCLEAR RIBONUCLEOPROTEIN A"/>
    <property type="match status" value="1"/>
</dbReference>
<protein>
    <submittedName>
        <fullName evidence="7">G11435 protein</fullName>
    </submittedName>
</protein>
<dbReference type="PANTHER" id="PTHR10552">
    <property type="entry name" value="U2 SMALL NUCLEAR RIBONUCLEOPROTEIN A"/>
    <property type="match status" value="1"/>
</dbReference>
<name>A0ABP1GC36_9CHLO</name>
<dbReference type="InterPro" id="IPR001611">
    <property type="entry name" value="Leu-rich_rpt"/>
</dbReference>
<evidence type="ECO:0000256" key="4">
    <source>
        <dbReference type="ARBA" id="ARBA00022737"/>
    </source>
</evidence>
<keyword evidence="5" id="KW-0539">Nucleus</keyword>
<dbReference type="Pfam" id="PF14580">
    <property type="entry name" value="LRR_9"/>
    <property type="match status" value="1"/>
</dbReference>
<dbReference type="InterPro" id="IPR044640">
    <property type="entry name" value="RU2A"/>
</dbReference>
<keyword evidence="4" id="KW-0677">Repeat</keyword>
<organism evidence="7 8">
    <name type="scientific">Coccomyxa viridis</name>
    <dbReference type="NCBI Taxonomy" id="1274662"/>
    <lineage>
        <taxon>Eukaryota</taxon>
        <taxon>Viridiplantae</taxon>
        <taxon>Chlorophyta</taxon>
        <taxon>core chlorophytes</taxon>
        <taxon>Trebouxiophyceae</taxon>
        <taxon>Trebouxiophyceae incertae sedis</taxon>
        <taxon>Coccomyxaceae</taxon>
        <taxon>Coccomyxa</taxon>
    </lineage>
</organism>
<keyword evidence="8" id="KW-1185">Reference proteome</keyword>
<evidence type="ECO:0000313" key="8">
    <source>
        <dbReference type="Proteomes" id="UP001497392"/>
    </source>
</evidence>
<keyword evidence="3" id="KW-0433">Leucine-rich repeat</keyword>
<evidence type="ECO:0000256" key="5">
    <source>
        <dbReference type="ARBA" id="ARBA00023242"/>
    </source>
</evidence>
<dbReference type="PROSITE" id="PS51450">
    <property type="entry name" value="LRR"/>
    <property type="match status" value="2"/>
</dbReference>
<evidence type="ECO:0000313" key="7">
    <source>
        <dbReference type="EMBL" id="CAL5228326.1"/>
    </source>
</evidence>
<dbReference type="Gene3D" id="3.80.10.10">
    <property type="entry name" value="Ribonuclease Inhibitor"/>
    <property type="match status" value="2"/>
</dbReference>